<protein>
    <submittedName>
        <fullName evidence="1">Uncharacterized protein</fullName>
    </submittedName>
</protein>
<sequence>MYPEVIYTSRILNYSSLPKPKNEKELEELTKSTSLSHPEELLNCFHIKPTVKFGGGSVMIWGCFTSRGVVQEFTIKDIIFQQDRDPKHTANSTK</sequence>
<evidence type="ECO:0000313" key="1">
    <source>
        <dbReference type="EMBL" id="RHZ79203.1"/>
    </source>
</evidence>
<organism evidence="1 2">
    <name type="scientific">Diversispora epigaea</name>
    <dbReference type="NCBI Taxonomy" id="1348612"/>
    <lineage>
        <taxon>Eukaryota</taxon>
        <taxon>Fungi</taxon>
        <taxon>Fungi incertae sedis</taxon>
        <taxon>Mucoromycota</taxon>
        <taxon>Glomeromycotina</taxon>
        <taxon>Glomeromycetes</taxon>
        <taxon>Diversisporales</taxon>
        <taxon>Diversisporaceae</taxon>
        <taxon>Diversispora</taxon>
    </lineage>
</organism>
<dbReference type="EMBL" id="PQFF01000142">
    <property type="protein sequence ID" value="RHZ79203.1"/>
    <property type="molecule type" value="Genomic_DNA"/>
</dbReference>
<keyword evidence="2" id="KW-1185">Reference proteome</keyword>
<dbReference type="OrthoDB" id="2416077at2759"/>
<evidence type="ECO:0000313" key="2">
    <source>
        <dbReference type="Proteomes" id="UP000266861"/>
    </source>
</evidence>
<dbReference type="Proteomes" id="UP000266861">
    <property type="component" value="Unassembled WGS sequence"/>
</dbReference>
<name>A0A397J286_9GLOM</name>
<comment type="caution">
    <text evidence="1">The sequence shown here is derived from an EMBL/GenBank/DDBJ whole genome shotgun (WGS) entry which is preliminary data.</text>
</comment>
<proteinExistence type="predicted"/>
<reference evidence="1 2" key="1">
    <citation type="submission" date="2018-08" db="EMBL/GenBank/DDBJ databases">
        <title>Genome and evolution of the arbuscular mycorrhizal fungus Diversispora epigaea (formerly Glomus versiforme) and its bacterial endosymbionts.</title>
        <authorList>
            <person name="Sun X."/>
            <person name="Fei Z."/>
            <person name="Harrison M."/>
        </authorList>
    </citation>
    <scope>NUCLEOTIDE SEQUENCE [LARGE SCALE GENOMIC DNA]</scope>
    <source>
        <strain evidence="1 2">IT104</strain>
    </source>
</reference>
<gene>
    <name evidence="1" type="ORF">Glove_151g112</name>
</gene>
<dbReference type="AlphaFoldDB" id="A0A397J286"/>
<accession>A0A397J286</accession>
<dbReference type="STRING" id="1348612.A0A397J286"/>